<dbReference type="KEGG" id="nli:G3M70_04480"/>
<gene>
    <name evidence="3" type="ORF">G3M70_04480</name>
</gene>
<dbReference type="Proteomes" id="UP000594688">
    <property type="component" value="Chromosome"/>
</dbReference>
<dbReference type="EMBL" id="CP048685">
    <property type="protein sequence ID" value="QPJ61183.1"/>
    <property type="molecule type" value="Genomic_DNA"/>
</dbReference>
<feature type="transmembrane region" description="Helical" evidence="2">
    <location>
        <begin position="1296"/>
        <end position="1315"/>
    </location>
</feature>
<name>A0A7T0BUK3_9BACT</name>
<keyword evidence="2" id="KW-0812">Transmembrane</keyword>
<keyword evidence="2" id="KW-0472">Membrane</keyword>
<feature type="transmembrane region" description="Helical" evidence="2">
    <location>
        <begin position="1203"/>
        <end position="1222"/>
    </location>
</feature>
<feature type="compositionally biased region" description="Polar residues" evidence="1">
    <location>
        <begin position="593"/>
        <end position="611"/>
    </location>
</feature>
<feature type="transmembrane region" description="Helical" evidence="2">
    <location>
        <begin position="1034"/>
        <end position="1053"/>
    </location>
</feature>
<evidence type="ECO:0000313" key="4">
    <source>
        <dbReference type="Proteomes" id="UP000594688"/>
    </source>
</evidence>
<evidence type="ECO:0000256" key="1">
    <source>
        <dbReference type="SAM" id="MobiDB-lite"/>
    </source>
</evidence>
<organism evidence="3 4">
    <name type="scientific">Candidatus Nitronauta litoralis</name>
    <dbReference type="NCBI Taxonomy" id="2705533"/>
    <lineage>
        <taxon>Bacteria</taxon>
        <taxon>Pseudomonadati</taxon>
        <taxon>Nitrospinota/Tectimicrobiota group</taxon>
        <taxon>Nitrospinota</taxon>
        <taxon>Nitrospinia</taxon>
        <taxon>Nitrospinales</taxon>
        <taxon>Nitrospinaceae</taxon>
        <taxon>Candidatus Nitronauta</taxon>
    </lineage>
</organism>
<feature type="transmembrane region" description="Helical" evidence="2">
    <location>
        <begin position="1083"/>
        <end position="1103"/>
    </location>
</feature>
<feature type="region of interest" description="Disordered" evidence="1">
    <location>
        <begin position="593"/>
        <end position="626"/>
    </location>
</feature>
<keyword evidence="2" id="KW-1133">Transmembrane helix</keyword>
<proteinExistence type="predicted"/>
<feature type="transmembrane region" description="Helical" evidence="2">
    <location>
        <begin position="1228"/>
        <end position="1248"/>
    </location>
</feature>
<reference evidence="3 4" key="1">
    <citation type="submission" date="2020-02" db="EMBL/GenBank/DDBJ databases">
        <title>Genomic and physiological characterization of two novel Nitrospinaceae genera.</title>
        <authorList>
            <person name="Mueller A.J."/>
            <person name="Jung M.-Y."/>
            <person name="Strachan C.R."/>
            <person name="Herbold C.W."/>
            <person name="Kirkegaard R.H."/>
            <person name="Daims H."/>
        </authorList>
    </citation>
    <scope>NUCLEOTIDE SEQUENCE [LARGE SCALE GENOMIC DNA]</scope>
    <source>
        <strain evidence="3">EB</strain>
    </source>
</reference>
<evidence type="ECO:0000256" key="2">
    <source>
        <dbReference type="SAM" id="Phobius"/>
    </source>
</evidence>
<accession>A0A7T0BUK3</accession>
<evidence type="ECO:0000313" key="3">
    <source>
        <dbReference type="EMBL" id="QPJ61183.1"/>
    </source>
</evidence>
<sequence length="1340" mass="151347">MMTNLKKYGVLLFCLLSGLYMVAVSVSSANEQKEKPSKLFFLAERGKQSVPSFQNIPSETRLPSGEYSARAHMVSKIIKENRVTHSLSFQPEKENVNNTFEKSKGWSRLKDTYWWSPGALEQTLTVPLSSGEINSPVLNRFDEFHFDFQALEEPGQFPFLVGLELTAGTANPGQKKRVFIAGDHSLKAEETLTPAARPWNPKNYLYLLKRELNLEPDAEWRFIQKDEYTVVQRRFHKDIKSIEALDVVVPRNWSIKTINLKLGFEGPYRPTEILALHEVYHRHSKGDFEKTIRLHLGKLIREQYKKFKKINLEELVVFFEGPVDQVIQQKPLKQIVFHALDLDIENRDSIEIVQLPLEILPLSATTYRASVKLDAVKKKPVKWELDSARLKVNRENPSVPGGLVFRRAGLAQLETFTQPKIARVPKQRVHALGGPFLPRQNLKNIESVSVDSYFPFQVLDWDQPYHSGLIVQNGIRVQTGKASQARVYREKRGLACDVLFLAPENLVSMELESIGPFVEDREVTLELEREGNLLLRLFKPYLGEIKGNTIRFILPANTRPMIEVEPPRLEGLETTGRQRGRILFTRAEISPNLQEDSRTLQNDPNADNQKTATEKENGNGEEESLSSLNPLFLSAPEKVDFSSPGLKSRTAKSIRAPGLRIKSRHSFKEWRPVQGGILLEGRGRWIDLTWKHTAKLFSESRFYLSILKGVADVDHLEIQPRSGGKKLPPQTAMPNEPVKLNINSGEIDELNIRIHLKSNIAFSLVLSEMTLFHPQSTPVTQMLDLEHLIWERTPLVAHPVIKPKTAQLETDSNGIMITGSLTAREPVVQWSNTVNHPIGLVRGLRLKYQSAWDASQGVACWLKLNWKTAKHQGQKRLCFNNPIGDVYIPASSLFDQKLLNNHEPLESLVWRIEGPKGKQSTALALSLKMELDALHLGSLRHELARYPVFRVEEKVVSPASLEHIAIDQLVSREPWVELGDIIIPANLSKTFDMEVLETPYFNVEALVIQNRFPLPEGFTLQQDVEEIIPNQRSLSLLILIEALIFLGGLYFILKKTNIYPQLKSNMIPALKFLKRWLLGPHVILNRLMGLLVIGPGFLLSGYMNQRPDAPSFLEPLLLLFAGVVWHEIRWGLQKYPHHFERSNIFINGNNYSTPVLPHLVLAGAMGWSAWMIGAGISEIPTVIAAALCVSSIYFYLPWMERVTVRIILGLVFAGGCYLASLSQAPGSLLPSVGGLALIFTWLNILQWARPTLEKCFPKGTGFVFQSTAKKLWLGLLILVPVMALLIFLQLEVIAEPIAITIYLLMAGGILSEIWAHFSPSKESIPDVVSEDIFEKVSSGG</sequence>
<protein>
    <submittedName>
        <fullName evidence="3">Uncharacterized protein</fullName>
    </submittedName>
</protein>
<feature type="transmembrane region" description="Helical" evidence="2">
    <location>
        <begin position="1271"/>
        <end position="1290"/>
    </location>
</feature>